<name>A0AC35GD90_9BILA</name>
<evidence type="ECO:0000313" key="1">
    <source>
        <dbReference type="Proteomes" id="UP000887580"/>
    </source>
</evidence>
<dbReference type="Proteomes" id="UP000887580">
    <property type="component" value="Unplaced"/>
</dbReference>
<dbReference type="WBParaSite" id="PS1159_v2.g3815.t1">
    <property type="protein sequence ID" value="PS1159_v2.g3815.t1"/>
    <property type="gene ID" value="PS1159_v2.g3815"/>
</dbReference>
<reference evidence="2" key="1">
    <citation type="submission" date="2022-11" db="UniProtKB">
        <authorList>
            <consortium name="WormBaseParasite"/>
        </authorList>
    </citation>
    <scope>IDENTIFICATION</scope>
</reference>
<proteinExistence type="predicted"/>
<sequence>MDTFLINFKDLKLKYHIKNDETIECKNKILLIIIPSRPDNFKQRTNIRNTWLADIPSTVIYRFIIGFTSNSTIRILNRNESQTFNDLIITDLEDSYNFLTLKTYALFQWQQIYCSEVKYILKADDDSIANVERLLYWIEEEYNTIADKYNGKVIFGYVMYFNSPPRNPESKWYIPKYAWPYTYLPSYCNGPSYITTSTAIKEILQQTKFFYYITVEDALFTGILAEAAGVQRIDKGRQFSIKFRNNTGYYGCDRNGMPYLTTIYHINANKFYDENDKQNPMKAATKMLKMKQCPNYLLSWFYWFSRYL</sequence>
<evidence type="ECO:0000313" key="2">
    <source>
        <dbReference type="WBParaSite" id="PS1159_v2.g3815.t1"/>
    </source>
</evidence>
<protein>
    <submittedName>
        <fullName evidence="2">Hexosyltransferase</fullName>
    </submittedName>
</protein>
<accession>A0AC35GD90</accession>
<organism evidence="1 2">
    <name type="scientific">Panagrolaimus sp. PS1159</name>
    <dbReference type="NCBI Taxonomy" id="55785"/>
    <lineage>
        <taxon>Eukaryota</taxon>
        <taxon>Metazoa</taxon>
        <taxon>Ecdysozoa</taxon>
        <taxon>Nematoda</taxon>
        <taxon>Chromadorea</taxon>
        <taxon>Rhabditida</taxon>
        <taxon>Tylenchina</taxon>
        <taxon>Panagrolaimomorpha</taxon>
        <taxon>Panagrolaimoidea</taxon>
        <taxon>Panagrolaimidae</taxon>
        <taxon>Panagrolaimus</taxon>
    </lineage>
</organism>